<evidence type="ECO:0000313" key="4">
    <source>
        <dbReference type="EMBL" id="PYE51960.1"/>
    </source>
</evidence>
<dbReference type="EMBL" id="QJSX01000013">
    <property type="protein sequence ID" value="PYE51960.1"/>
    <property type="molecule type" value="Genomic_DNA"/>
</dbReference>
<dbReference type="RefSeq" id="WP_146237316.1">
    <property type="nucleotide sequence ID" value="NZ_QJSX01000013.1"/>
</dbReference>
<dbReference type="Gene3D" id="3.30.565.10">
    <property type="entry name" value="Histidine kinase-like ATPase, C-terminal domain"/>
    <property type="match status" value="1"/>
</dbReference>
<sequence length="1507" mass="167183">MTIDTASEVLSYGYDLLGGLRKDLKTLQGFRTVVQELLQNAEDARDLEGRAATRFWLDFRDDALWVGNDGQFTDENFAAISSIGAGSKRYDEDTIGSFGVGFVSVYQITDQPEVYSRNERRTLSPLDGKTYRTTNVSHPWPSTFRLPWADTPSDVRTALEALPVAREALPNFIQEARVAFMECGVFLRRLNTLTLLRDGQPTFTVQIERPDSRTIRLAGSDGSITTFRRLDVTLTHDLKVEAWRRKRKPDLTLAYPLHATPDFQGRLYAYLPTREATHLPLHVNADFYPNTDRKSLLWDEADKRAWNDRLLQHAASAMPAVLEDLKAHGGAEATYEFTAGVERGAQQLRGTSSPLATFADRAWSACYQAYRDLALFEGRNGAWVSHASFLTVKHPHDATLTDVIARHVGWVLPPERHARYAKVFSKLQADELNAAVFFEALKILFSARPTWLAAESQPALEILSVFLAYLDTLRKHERAEVDAAVAVVDALHLALNVNQDPRPIRDVRTCPPEFLDTVRPWLMDSSRAADTWLQALPSWLRERVPDFRPDDLCEALSKETPASITTRVQSGWHVGGAYRFLERTSTLGGRVLRTLPIYRTQRGAFAHGTNIVLPMGVDDPFGVREVLDVKSLRSFPVLLERLNFDPLDAPTYYGKLLPEFFDAHAALRRPIVEHLAKHYQAVNLTAWKGRACVECRDGQWRQPDACYFPNDLMDQLFGGDYPAYDQDRYSASGARGLMMELGVRTTAGESDIVAQMKLRVQERLTDAAIALRAKILEYTLEHSSTTLAQFLSVVAWLPNEQRTAWRQPGQLYTLDRKDLIGTPVGVEYCALPLPKKRRGENLKALRFMVPTLAQFAAHVKKLNDAGHGPSNGALNWLDAQAERLQDADVAVLQSLRLFSYCDSSNDTRYDVPHAFFLKDPGLGRWRHTLNIKGGAFKQLVKRLGVREVPDMATYRDVLLKIASKYSESQIPEAEDFKVAERCFHELARAYGALKADEQEHLMAALRGQRLVPVTGPGAGLGALAYPHNALHRDMPRSWHEQFDFPLTHAVYLREGHANRAFLGALGVAALSESHVVQYRPRTGTIEHSMPSLDGRLNRYALVLLRLLFKEFGQATFEEKRALLQSLRFVQTGTINATVIAKGPGFSISSSCVLEAAFDASTRRLLVADARPELGSEALAEAFTLPTGAAQTTLFIIWSSASPEEANQRLNVGKFPDLPEEFKPQHVPGAVSTNQAAPAADRADPSLTRSSTSDKATSTPANASASGNKTPSEGTNRAAPPSSSAATTPSAGQFSLGPIGEQSNSASNAAKGTSSQPAFSQPSGPSPFAGPPPSTRRDGHQPSSGSPKTPAGSSSPGTRLPQRQFKNYVYVYQGSREDVATEAHAQKVDRRGMQYAMEYERQHARTPEDCSGDTGAGYDIFSQAEDGTVRHIELKTTSGPWGERGVTLSRNQLAAARKYGERYWLYVIENLDGDPVLHAIQHPEGQATYYVFNDGWRGNASEEHEFLL</sequence>
<dbReference type="Pfam" id="PF25794">
    <property type="entry name" value="SACS"/>
    <property type="match status" value="1"/>
</dbReference>
<evidence type="ECO:0000259" key="2">
    <source>
        <dbReference type="Pfam" id="PF13020"/>
    </source>
</evidence>
<comment type="caution">
    <text evidence="4">The sequence shown here is derived from an EMBL/GenBank/DDBJ whole genome shotgun (WGS) entry which is preliminary data.</text>
</comment>
<evidence type="ECO:0000259" key="3">
    <source>
        <dbReference type="Pfam" id="PF25794"/>
    </source>
</evidence>
<dbReference type="SUPFAM" id="SSF55874">
    <property type="entry name" value="ATPase domain of HSP90 chaperone/DNA topoisomerase II/histidine kinase"/>
    <property type="match status" value="1"/>
</dbReference>
<dbReference type="InterPro" id="IPR058210">
    <property type="entry name" value="SACS/Nov_dom"/>
</dbReference>
<proteinExistence type="predicted"/>
<feature type="compositionally biased region" description="Polar residues" evidence="1">
    <location>
        <begin position="1340"/>
        <end position="1356"/>
    </location>
</feature>
<name>A0A318S4Q2_9DEIO</name>
<organism evidence="4 5">
    <name type="scientific">Deinococcus yavapaiensis KR-236</name>
    <dbReference type="NCBI Taxonomy" id="694435"/>
    <lineage>
        <taxon>Bacteria</taxon>
        <taxon>Thermotogati</taxon>
        <taxon>Deinococcota</taxon>
        <taxon>Deinococci</taxon>
        <taxon>Deinococcales</taxon>
        <taxon>Deinococcaceae</taxon>
        <taxon>Deinococcus</taxon>
    </lineage>
</organism>
<feature type="region of interest" description="Disordered" evidence="1">
    <location>
        <begin position="1232"/>
        <end position="1361"/>
    </location>
</feature>
<feature type="compositionally biased region" description="Pro residues" evidence="1">
    <location>
        <begin position="1323"/>
        <end position="1333"/>
    </location>
</feature>
<protein>
    <submittedName>
        <fullName evidence="4">Uncharacterized protein DUF3883</fullName>
    </submittedName>
</protein>
<dbReference type="PANTHER" id="PTHR46919:SF2">
    <property type="entry name" value="SACSIN"/>
    <property type="match status" value="1"/>
</dbReference>
<dbReference type="Proteomes" id="UP000248326">
    <property type="component" value="Unassembled WGS sequence"/>
</dbReference>
<feature type="domain" description="Protein NO VEIN C-terminal" evidence="2">
    <location>
        <begin position="1389"/>
        <end position="1478"/>
    </location>
</feature>
<feature type="compositionally biased region" description="Polar residues" evidence="1">
    <location>
        <begin position="1300"/>
        <end position="1312"/>
    </location>
</feature>
<feature type="compositionally biased region" description="Low complexity" evidence="1">
    <location>
        <begin position="1313"/>
        <end position="1322"/>
    </location>
</feature>
<feature type="compositionally biased region" description="Polar residues" evidence="1">
    <location>
        <begin position="1246"/>
        <end position="1274"/>
    </location>
</feature>
<dbReference type="PANTHER" id="PTHR46919">
    <property type="entry name" value="ZINC FINGER, C3HC4 TYPE (RING FINGER) FAMILY PROTEIN"/>
    <property type="match status" value="1"/>
</dbReference>
<evidence type="ECO:0000256" key="1">
    <source>
        <dbReference type="SAM" id="MobiDB-lite"/>
    </source>
</evidence>
<evidence type="ECO:0000313" key="5">
    <source>
        <dbReference type="Proteomes" id="UP000248326"/>
    </source>
</evidence>
<dbReference type="Pfam" id="PF13020">
    <property type="entry name" value="NOV_C"/>
    <property type="match status" value="1"/>
</dbReference>
<dbReference type="InterPro" id="IPR036890">
    <property type="entry name" value="HATPase_C_sf"/>
</dbReference>
<gene>
    <name evidence="4" type="ORF">DES52_1136</name>
</gene>
<reference evidence="4 5" key="1">
    <citation type="submission" date="2018-06" db="EMBL/GenBank/DDBJ databases">
        <title>Genomic Encyclopedia of Type Strains, Phase IV (KMG-IV): sequencing the most valuable type-strain genomes for metagenomic binning, comparative biology and taxonomic classification.</title>
        <authorList>
            <person name="Goeker M."/>
        </authorList>
    </citation>
    <scope>NUCLEOTIDE SEQUENCE [LARGE SCALE GENOMIC DNA]</scope>
    <source>
        <strain evidence="4 5">DSM 18048</strain>
    </source>
</reference>
<dbReference type="OrthoDB" id="434213at2"/>
<dbReference type="InterPro" id="IPR024975">
    <property type="entry name" value="NOV_C"/>
</dbReference>
<dbReference type="NCBIfam" id="NF047352">
    <property type="entry name" value="P_loop_sacsin"/>
    <property type="match status" value="1"/>
</dbReference>
<accession>A0A318S4Q2</accession>
<feature type="domain" description="Sacsin/Nov" evidence="3">
    <location>
        <begin position="24"/>
        <end position="119"/>
    </location>
</feature>
<feature type="compositionally biased region" description="Low complexity" evidence="1">
    <location>
        <begin position="1277"/>
        <end position="1290"/>
    </location>
</feature>
<keyword evidence="5" id="KW-1185">Reference proteome</keyword>